<gene>
    <name evidence="1" type="ORF">G3W61_29960</name>
</gene>
<feature type="non-terminal residue" evidence="1">
    <location>
        <position position="114"/>
    </location>
</feature>
<dbReference type="EMBL" id="JAAGYU010001602">
    <property type="protein sequence ID" value="NEL80469.1"/>
    <property type="molecule type" value="Genomic_DNA"/>
</dbReference>
<protein>
    <submittedName>
        <fullName evidence="1">Peptidase</fullName>
    </submittedName>
</protein>
<organism evidence="1 2">
    <name type="scientific">Xanthomonas perforans</name>
    <dbReference type="NCBI Taxonomy" id="442694"/>
    <lineage>
        <taxon>Bacteria</taxon>
        <taxon>Pseudomonadati</taxon>
        <taxon>Pseudomonadota</taxon>
        <taxon>Gammaproteobacteria</taxon>
        <taxon>Lysobacterales</taxon>
        <taxon>Lysobacteraceae</taxon>
        <taxon>Xanthomonas</taxon>
    </lineage>
</organism>
<dbReference type="SUPFAM" id="SSF55486">
    <property type="entry name" value="Metalloproteases ('zincins'), catalytic domain"/>
    <property type="match status" value="1"/>
</dbReference>
<comment type="caution">
    <text evidence="1">The sequence shown here is derived from an EMBL/GenBank/DDBJ whole genome shotgun (WGS) entry which is preliminary data.</text>
</comment>
<accession>A0A7X5N3Y5</accession>
<name>A0A7X5N3Y5_XANPE</name>
<dbReference type="Proteomes" id="UP000471082">
    <property type="component" value="Unassembled WGS sequence"/>
</dbReference>
<dbReference type="AlphaFoldDB" id="A0A7X5N3Y5"/>
<reference evidence="1 2" key="1">
    <citation type="submission" date="2019-11" db="EMBL/GenBank/DDBJ databases">
        <title>Genome-resolved metagenomics to study the prevalence of co-infection and intraspecific heterogeneity among plant pathogen metapopulations.</title>
        <authorList>
            <person name="Newberry E."/>
            <person name="Bhandari R."/>
            <person name="Kemble J."/>
            <person name="Sikora E."/>
            <person name="Potnis N."/>
        </authorList>
    </citation>
    <scope>NUCLEOTIDE SEQUENCE [LARGE SCALE GENOMIC DNA]</scope>
    <source>
        <strain evidence="1">Xp_Tom_Tuscaloosa_18b</strain>
    </source>
</reference>
<evidence type="ECO:0000313" key="1">
    <source>
        <dbReference type="EMBL" id="NEL80469.1"/>
    </source>
</evidence>
<proteinExistence type="predicted"/>
<evidence type="ECO:0000313" key="2">
    <source>
        <dbReference type="Proteomes" id="UP000471082"/>
    </source>
</evidence>
<sequence>SPATIRVLVVATNQAVTAYGGNMQSLVQLAVAEANQGYINSNVGITLQLARYETTSYSETGNFTTDLQRFRVTNDGYMDSIHTSRNTYTADVGVIVLNNSSYCGLASGIGSTAA</sequence>
<dbReference type="Pfam" id="PF13688">
    <property type="entry name" value="Reprolysin_5"/>
    <property type="match status" value="1"/>
</dbReference>
<feature type="non-terminal residue" evidence="1">
    <location>
        <position position="1"/>
    </location>
</feature>